<dbReference type="RefSeq" id="WP_349181675.1">
    <property type="nucleotide sequence ID" value="NZ_JBBNGS010000003.1"/>
</dbReference>
<keyword evidence="3" id="KW-0411">Iron-sulfur</keyword>
<dbReference type="CDD" id="cd19096">
    <property type="entry name" value="AKR_Fe-S_oxidoreductase"/>
    <property type="match status" value="1"/>
</dbReference>
<sequence>MTQADPFEHVRGRLGFGCMRLPRLEDGEIDIPQFSQMVDAFLAAGFNYFDTAHVYLEGKSEPAIRQALTSRHARDEYFLVDKLTNGNFNSTEEIVPLLEEELAACGVEYFDLLLMHAQSRESYAKYQRLGAYEEAYKLVRDGRVRHFGISFHDTAEVLDQILAEHPEVECVQLQLNYLDWDDVSVQSRACYEVCRAHGKPVMVMEPIKGGTLATLPPAAAEALAQTCPDAPASYALRFAGGHEGVAMVLSGMGTTEQMAQNIKTFSPLEPLSEEELAGLARVVDVMHGQDVVACTACRHCVEGCPRRIDIPALFACLNAKRAYGDRGQAFYYNNVHTKGRGRASDCIRCGKCERTCPQHLPIRELLQDVAAEFEAPAE</sequence>
<protein>
    <submittedName>
        <fullName evidence="5">Aldo/keto reductase</fullName>
    </submittedName>
</protein>
<dbReference type="PANTHER" id="PTHR43312">
    <property type="entry name" value="D-THREO-ALDOSE 1-DEHYDROGENASE"/>
    <property type="match status" value="1"/>
</dbReference>
<feature type="domain" description="4Fe-4S ferredoxin-type" evidence="4">
    <location>
        <begin position="337"/>
        <end position="365"/>
    </location>
</feature>
<dbReference type="InterPro" id="IPR017900">
    <property type="entry name" value="4Fe4S_Fe_S_CS"/>
</dbReference>
<name>A0ABV1IED4_9ACTN</name>
<dbReference type="InterPro" id="IPR017896">
    <property type="entry name" value="4Fe4S_Fe-S-bd"/>
</dbReference>
<dbReference type="PANTHER" id="PTHR43312:SF2">
    <property type="entry name" value="OXIDOREDUCTASE"/>
    <property type="match status" value="1"/>
</dbReference>
<keyword evidence="2" id="KW-0408">Iron</keyword>
<evidence type="ECO:0000256" key="1">
    <source>
        <dbReference type="ARBA" id="ARBA00022723"/>
    </source>
</evidence>
<dbReference type="Gene3D" id="3.30.70.20">
    <property type="match status" value="1"/>
</dbReference>
<keyword evidence="1" id="KW-0479">Metal-binding</keyword>
<evidence type="ECO:0000313" key="5">
    <source>
        <dbReference type="EMBL" id="MEQ2637236.1"/>
    </source>
</evidence>
<dbReference type="Gene3D" id="3.20.20.100">
    <property type="entry name" value="NADP-dependent oxidoreductase domain"/>
    <property type="match status" value="1"/>
</dbReference>
<evidence type="ECO:0000259" key="4">
    <source>
        <dbReference type="PROSITE" id="PS51379"/>
    </source>
</evidence>
<gene>
    <name evidence="5" type="ORF">AAAT05_02580</name>
</gene>
<dbReference type="EMBL" id="JBBNGS010000003">
    <property type="protein sequence ID" value="MEQ2637236.1"/>
    <property type="molecule type" value="Genomic_DNA"/>
</dbReference>
<evidence type="ECO:0000256" key="3">
    <source>
        <dbReference type="ARBA" id="ARBA00023014"/>
    </source>
</evidence>
<evidence type="ECO:0000256" key="2">
    <source>
        <dbReference type="ARBA" id="ARBA00023004"/>
    </source>
</evidence>
<dbReference type="InterPro" id="IPR023210">
    <property type="entry name" value="NADP_OxRdtase_dom"/>
</dbReference>
<reference evidence="5 6" key="1">
    <citation type="submission" date="2024-04" db="EMBL/GenBank/DDBJ databases">
        <title>Human intestinal bacterial collection.</title>
        <authorList>
            <person name="Pauvert C."/>
            <person name="Hitch T.C.A."/>
            <person name="Clavel T."/>
        </authorList>
    </citation>
    <scope>NUCLEOTIDE SEQUENCE [LARGE SCALE GENOMIC DNA]</scope>
    <source>
        <strain evidence="5 6">CLA-AA-H197</strain>
    </source>
</reference>
<dbReference type="SUPFAM" id="SSF51430">
    <property type="entry name" value="NAD(P)-linked oxidoreductase"/>
    <property type="match status" value="1"/>
</dbReference>
<comment type="caution">
    <text evidence="5">The sequence shown here is derived from an EMBL/GenBank/DDBJ whole genome shotgun (WGS) entry which is preliminary data.</text>
</comment>
<accession>A0ABV1IED4</accession>
<dbReference type="Pfam" id="PF13237">
    <property type="entry name" value="Fer4_10"/>
    <property type="match status" value="1"/>
</dbReference>
<evidence type="ECO:0000313" key="6">
    <source>
        <dbReference type="Proteomes" id="UP001478817"/>
    </source>
</evidence>
<dbReference type="Proteomes" id="UP001478817">
    <property type="component" value="Unassembled WGS sequence"/>
</dbReference>
<dbReference type="Pfam" id="PF00248">
    <property type="entry name" value="Aldo_ket_red"/>
    <property type="match status" value="1"/>
</dbReference>
<dbReference type="InterPro" id="IPR036812">
    <property type="entry name" value="NAD(P)_OxRdtase_dom_sf"/>
</dbReference>
<dbReference type="PROSITE" id="PS51379">
    <property type="entry name" value="4FE4S_FER_2"/>
    <property type="match status" value="1"/>
</dbReference>
<dbReference type="InterPro" id="IPR053135">
    <property type="entry name" value="AKR2_Oxidoreductase"/>
</dbReference>
<keyword evidence="6" id="KW-1185">Reference proteome</keyword>
<dbReference type="PROSITE" id="PS00198">
    <property type="entry name" value="4FE4S_FER_1"/>
    <property type="match status" value="1"/>
</dbReference>
<dbReference type="SUPFAM" id="SSF46548">
    <property type="entry name" value="alpha-helical ferredoxin"/>
    <property type="match status" value="1"/>
</dbReference>
<organism evidence="5 6">
    <name type="scientific">Paratractidigestivibacter faecalis</name>
    <dbReference type="NCBI Taxonomy" id="2292441"/>
    <lineage>
        <taxon>Bacteria</taxon>
        <taxon>Bacillati</taxon>
        <taxon>Actinomycetota</taxon>
        <taxon>Coriobacteriia</taxon>
        <taxon>Coriobacteriales</taxon>
        <taxon>Atopobiaceae</taxon>
        <taxon>Paratractidigestivibacter</taxon>
    </lineage>
</organism>
<proteinExistence type="predicted"/>